<evidence type="ECO:0000256" key="1">
    <source>
        <dbReference type="ARBA" id="ARBA00022741"/>
    </source>
</evidence>
<keyword evidence="4" id="KW-0175">Coiled coil</keyword>
<evidence type="ECO:0000259" key="7">
    <source>
        <dbReference type="PROSITE" id="PS50011"/>
    </source>
</evidence>
<dbReference type="EMBL" id="BRYB01001379">
    <property type="protein sequence ID" value="GMI24365.1"/>
    <property type="molecule type" value="Genomic_DNA"/>
</dbReference>
<name>A0ABQ6MEJ4_9STRA</name>
<keyword evidence="5" id="KW-0472">Membrane</keyword>
<reference evidence="8 9" key="1">
    <citation type="journal article" date="2023" name="Commun. Biol.">
        <title>Genome analysis of Parmales, the sister group of diatoms, reveals the evolutionary specialization of diatoms from phago-mixotrophs to photoautotrophs.</title>
        <authorList>
            <person name="Ban H."/>
            <person name="Sato S."/>
            <person name="Yoshikawa S."/>
            <person name="Yamada K."/>
            <person name="Nakamura Y."/>
            <person name="Ichinomiya M."/>
            <person name="Sato N."/>
            <person name="Blanc-Mathieu R."/>
            <person name="Endo H."/>
            <person name="Kuwata A."/>
            <person name="Ogata H."/>
        </authorList>
    </citation>
    <scope>NUCLEOTIDE SEQUENCE [LARGE SCALE GENOMIC DNA]</scope>
</reference>
<dbReference type="Proteomes" id="UP001165060">
    <property type="component" value="Unassembled WGS sequence"/>
</dbReference>
<accession>A0ABQ6MEJ4</accession>
<evidence type="ECO:0000256" key="2">
    <source>
        <dbReference type="ARBA" id="ARBA00022840"/>
    </source>
</evidence>
<evidence type="ECO:0000313" key="9">
    <source>
        <dbReference type="Proteomes" id="UP001165060"/>
    </source>
</evidence>
<dbReference type="SMART" id="SM00220">
    <property type="entry name" value="S_TKc"/>
    <property type="match status" value="1"/>
</dbReference>
<feature type="binding site" evidence="3">
    <location>
        <position position="512"/>
    </location>
    <ligand>
        <name>ATP</name>
        <dbReference type="ChEBI" id="CHEBI:30616"/>
    </ligand>
</feature>
<keyword evidence="5" id="KW-1133">Transmembrane helix</keyword>
<feature type="transmembrane region" description="Helical" evidence="5">
    <location>
        <begin position="41"/>
        <end position="63"/>
    </location>
</feature>
<dbReference type="SUPFAM" id="SSF56112">
    <property type="entry name" value="Protein kinase-like (PK-like)"/>
    <property type="match status" value="1"/>
</dbReference>
<keyword evidence="2 3" id="KW-0067">ATP-binding</keyword>
<protein>
    <recommendedName>
        <fullName evidence="7">Protein kinase domain-containing protein</fullName>
    </recommendedName>
</protein>
<dbReference type="InterPro" id="IPR011009">
    <property type="entry name" value="Kinase-like_dom_sf"/>
</dbReference>
<sequence>MAPACTLAPALALILLALIVPGASAAHLSPFSYIERGFHQLTCITICIAVCLSSAGLDAFNPANLFRGPQKRNRFLVTALLLTSQFLFIIFDVLCTQFKYGEGWVADCTGAVDFVLEQSLGAPANWTAQDTTLGNLTLGDLSALLGPMSETQFQGEPDFTRFSNPQNYAQTHDPAIGCITSIQPASGFSEKHAGWHAHAGGLLNWSWTLQSSGMFVFIAWTNNVVSHVMGIDSTQRGTTTPWGERAAEAYSVISIIMYQILPRLFKDKLVQVVAPQCIGVVEWAILSILMLATYHRLTQLREITQSKAADELLVRMRTLVGYSAATLALEAFGMGMMDFDIVRWHKDFTKLESHNREVMHIYDLTHPFRTDLMTAIYSTGFAFVPLPIILVMFPNNNKKPVTSHVVAPTSTKSSFRAQAAHQQLKIEQLNEERRNLMSETSHLKTKLTAMQHTEKELQVMKIAMEELTNDRRNELEGVLIASDEVQVKDLIGKGGFGTVNLAEYRGEDIALKQLLSVDKAAVERFRFQECIIHRDLKPENMLITHDWTLKLTDFGEARSTDADGAMTCVGTPIYMAPEIMRGDFYDSKADSYSYGICLVAMIRAEKNIQEFFMQALRKFMRRDATKGVGLAILSNRINNQDWRPFLPKDFLQAFPKISALIHDCWDGDPDKRPSMAGIVDRLATEVQGEVHKRRDPEPLIVPLGEESDELYTARINASGVEIPTGAAKQEDENDIVTLRAKVAALEKALAEKN</sequence>
<dbReference type="InterPro" id="IPR008271">
    <property type="entry name" value="Ser/Thr_kinase_AS"/>
</dbReference>
<evidence type="ECO:0000256" key="3">
    <source>
        <dbReference type="PROSITE-ProRule" id="PRU10141"/>
    </source>
</evidence>
<feature type="transmembrane region" description="Helical" evidence="5">
    <location>
        <begin position="372"/>
        <end position="393"/>
    </location>
</feature>
<dbReference type="Gene3D" id="1.10.510.10">
    <property type="entry name" value="Transferase(Phosphotransferase) domain 1"/>
    <property type="match status" value="1"/>
</dbReference>
<feature type="transmembrane region" description="Helical" evidence="5">
    <location>
        <begin position="278"/>
        <end position="297"/>
    </location>
</feature>
<dbReference type="PANTHER" id="PTHR44329:SF298">
    <property type="entry name" value="MIXED LINEAGE KINASE DOMAIN-LIKE PROTEIN"/>
    <property type="match status" value="1"/>
</dbReference>
<dbReference type="PANTHER" id="PTHR44329">
    <property type="entry name" value="SERINE/THREONINE-PROTEIN KINASE TNNI3K-RELATED"/>
    <property type="match status" value="1"/>
</dbReference>
<feature type="signal peptide" evidence="6">
    <location>
        <begin position="1"/>
        <end position="25"/>
    </location>
</feature>
<dbReference type="PROSITE" id="PS50011">
    <property type="entry name" value="PROTEIN_KINASE_DOM"/>
    <property type="match status" value="1"/>
</dbReference>
<dbReference type="InterPro" id="IPR017441">
    <property type="entry name" value="Protein_kinase_ATP_BS"/>
</dbReference>
<evidence type="ECO:0000256" key="4">
    <source>
        <dbReference type="SAM" id="Coils"/>
    </source>
</evidence>
<gene>
    <name evidence="8" type="ORF">TeGR_g9862</name>
</gene>
<comment type="caution">
    <text evidence="8">The sequence shown here is derived from an EMBL/GenBank/DDBJ whole genome shotgun (WGS) entry which is preliminary data.</text>
</comment>
<feature type="transmembrane region" description="Helical" evidence="5">
    <location>
        <begin position="75"/>
        <end position="94"/>
    </location>
</feature>
<keyword evidence="6" id="KW-0732">Signal</keyword>
<dbReference type="InterPro" id="IPR051681">
    <property type="entry name" value="Ser/Thr_Kinases-Pseudokinases"/>
</dbReference>
<dbReference type="Pfam" id="PF00069">
    <property type="entry name" value="Pkinase"/>
    <property type="match status" value="1"/>
</dbReference>
<evidence type="ECO:0000256" key="5">
    <source>
        <dbReference type="SAM" id="Phobius"/>
    </source>
</evidence>
<evidence type="ECO:0000256" key="6">
    <source>
        <dbReference type="SAM" id="SignalP"/>
    </source>
</evidence>
<feature type="domain" description="Protein kinase" evidence="7">
    <location>
        <begin position="370"/>
        <end position="700"/>
    </location>
</feature>
<dbReference type="PROSITE" id="PS00107">
    <property type="entry name" value="PROTEIN_KINASE_ATP"/>
    <property type="match status" value="1"/>
</dbReference>
<keyword evidence="5" id="KW-0812">Transmembrane</keyword>
<feature type="transmembrane region" description="Helical" evidence="5">
    <location>
        <begin position="318"/>
        <end position="337"/>
    </location>
</feature>
<evidence type="ECO:0000313" key="8">
    <source>
        <dbReference type="EMBL" id="GMI24365.1"/>
    </source>
</evidence>
<dbReference type="InterPro" id="IPR000719">
    <property type="entry name" value="Prot_kinase_dom"/>
</dbReference>
<dbReference type="PROSITE" id="PS00108">
    <property type="entry name" value="PROTEIN_KINASE_ST"/>
    <property type="match status" value="1"/>
</dbReference>
<proteinExistence type="predicted"/>
<feature type="coiled-coil region" evidence="4">
    <location>
        <begin position="412"/>
        <end position="470"/>
    </location>
</feature>
<feature type="chain" id="PRO_5045674794" description="Protein kinase domain-containing protein" evidence="6">
    <location>
        <begin position="26"/>
        <end position="753"/>
    </location>
</feature>
<keyword evidence="9" id="KW-1185">Reference proteome</keyword>
<organism evidence="8 9">
    <name type="scientific">Tetraparma gracilis</name>
    <dbReference type="NCBI Taxonomy" id="2962635"/>
    <lineage>
        <taxon>Eukaryota</taxon>
        <taxon>Sar</taxon>
        <taxon>Stramenopiles</taxon>
        <taxon>Ochrophyta</taxon>
        <taxon>Bolidophyceae</taxon>
        <taxon>Parmales</taxon>
        <taxon>Triparmaceae</taxon>
        <taxon>Tetraparma</taxon>
    </lineage>
</organism>
<keyword evidence="1 3" id="KW-0547">Nucleotide-binding</keyword>